<feature type="transmembrane region" description="Helical" evidence="5">
    <location>
        <begin position="7"/>
        <end position="25"/>
    </location>
</feature>
<dbReference type="OMA" id="HNDANTQ"/>
<proteinExistence type="predicted"/>
<gene>
    <name evidence="8" type="primary">si:dkey-9p24.5</name>
</gene>
<evidence type="ECO:0000256" key="1">
    <source>
        <dbReference type="ARBA" id="ARBA00022670"/>
    </source>
</evidence>
<dbReference type="InterPro" id="IPR009003">
    <property type="entry name" value="Peptidase_S1_PA"/>
</dbReference>
<protein>
    <submittedName>
        <fullName evidence="8">Elastase-1</fullName>
    </submittedName>
</protein>
<dbReference type="RefSeq" id="XP_014002633.2">
    <property type="nucleotide sequence ID" value="XM_014147158.2"/>
</dbReference>
<dbReference type="InterPro" id="IPR001254">
    <property type="entry name" value="Trypsin_dom"/>
</dbReference>
<dbReference type="InterPro" id="IPR043504">
    <property type="entry name" value="Peptidase_S1_PA_chymotrypsin"/>
</dbReference>
<keyword evidence="5" id="KW-0812">Transmembrane</keyword>
<dbReference type="PANTHER" id="PTHR24252">
    <property type="entry name" value="ACROSIN-RELATED"/>
    <property type="match status" value="1"/>
</dbReference>
<dbReference type="Gene3D" id="2.40.10.10">
    <property type="entry name" value="Trypsin-like serine proteases"/>
    <property type="match status" value="1"/>
</dbReference>
<accession>A0A1S3MHE5</accession>
<evidence type="ECO:0000313" key="7">
    <source>
        <dbReference type="Proteomes" id="UP001652741"/>
    </source>
</evidence>
<dbReference type="PANTHER" id="PTHR24252:SF8">
    <property type="entry name" value="ACROSIN"/>
    <property type="match status" value="1"/>
</dbReference>
<dbReference type="Pfam" id="PF00089">
    <property type="entry name" value="Trypsin"/>
    <property type="match status" value="1"/>
</dbReference>
<dbReference type="KEGG" id="sasa:106572787"/>
<keyword evidence="2" id="KW-0378">Hydrolase</keyword>
<dbReference type="PROSITE" id="PS50240">
    <property type="entry name" value="TRYPSIN_DOM"/>
    <property type="match status" value="1"/>
</dbReference>
<keyword evidence="5" id="KW-0472">Membrane</keyword>
<evidence type="ECO:0000259" key="6">
    <source>
        <dbReference type="PROSITE" id="PS50240"/>
    </source>
</evidence>
<dbReference type="PaxDb" id="8030-ENSSSAP00000030211"/>
<dbReference type="InterPro" id="IPR001314">
    <property type="entry name" value="Peptidase_S1A"/>
</dbReference>
<evidence type="ECO:0000256" key="2">
    <source>
        <dbReference type="ARBA" id="ARBA00022801"/>
    </source>
</evidence>
<keyword evidence="4" id="KW-1015">Disulfide bond</keyword>
<dbReference type="SMART" id="SM00020">
    <property type="entry name" value="Tryp_SPc"/>
    <property type="match status" value="1"/>
</dbReference>
<keyword evidence="7" id="KW-1185">Reference proteome</keyword>
<dbReference type="GeneTree" id="ENSGT00940000166391"/>
<evidence type="ECO:0000256" key="4">
    <source>
        <dbReference type="ARBA" id="ARBA00023157"/>
    </source>
</evidence>
<feature type="domain" description="Peptidase S1" evidence="6">
    <location>
        <begin position="58"/>
        <end position="301"/>
    </location>
</feature>
<dbReference type="Bgee" id="ENSSSAG00000039590">
    <property type="expression patterns" value="Expressed in testis and 1 other cell type or tissue"/>
</dbReference>
<dbReference type="PRINTS" id="PR00722">
    <property type="entry name" value="CHYMOTRYPSIN"/>
</dbReference>
<dbReference type="CDD" id="cd00190">
    <property type="entry name" value="Tryp_SPc"/>
    <property type="match status" value="1"/>
</dbReference>
<dbReference type="GO" id="GO:0004252">
    <property type="term" value="F:serine-type endopeptidase activity"/>
    <property type="evidence" value="ECO:0007669"/>
    <property type="project" value="InterPro"/>
</dbReference>
<dbReference type="GO" id="GO:0006508">
    <property type="term" value="P:proteolysis"/>
    <property type="evidence" value="ECO:0007669"/>
    <property type="project" value="UniProtKB-KW"/>
</dbReference>
<reference evidence="8" key="1">
    <citation type="submission" date="2025-08" db="UniProtKB">
        <authorList>
            <consortium name="RefSeq"/>
        </authorList>
    </citation>
    <scope>IDENTIFICATION</scope>
</reference>
<dbReference type="Proteomes" id="UP001652741">
    <property type="component" value="Chromosome ssa15"/>
</dbReference>
<evidence type="ECO:0000256" key="3">
    <source>
        <dbReference type="ARBA" id="ARBA00022825"/>
    </source>
</evidence>
<keyword evidence="5" id="KW-1133">Transmembrane helix</keyword>
<dbReference type="AlphaFoldDB" id="A0A1S3MHE5"/>
<keyword evidence="1" id="KW-0645">Protease</keyword>
<keyword evidence="3" id="KW-0720">Serine protease</keyword>
<dbReference type="STRING" id="8030.ENSSSAP00000030211"/>
<dbReference type="KEGG" id="sasa:106572726"/>
<name>A0A1S3MHE5_SALSA</name>
<evidence type="ECO:0000313" key="8">
    <source>
        <dbReference type="RefSeq" id="XP_014002633.2"/>
    </source>
</evidence>
<evidence type="ECO:0000256" key="5">
    <source>
        <dbReference type="SAM" id="Phobius"/>
    </source>
</evidence>
<sequence length="335" mass="37306">MNSCAKLFILIGIAGVCVILYLATLEEHVTADLNCGNRPERPSTMMPFDYDDYGGGRFVGGTPIDPSIWPWQVSIMHRPTAADPFQHHCGGAIISQDWILTAAVCVHAPQHRLSSNLIVKAGTTDANHNDANTQELQIERIVPHKRFNPITLRYNIALLKLKPPLVFNTFVDGICIPDNSNVEEHQYGICHITGYAGPNANTSILQEAEVKKIGNPRCNMPTWWNYKVARDMFCMSHPSGMGGPDGCEMNLGGPVSCFMPANNRYYVYGVRVYTKDCGVPRRPNIYLKVSNHFYWIQREVGDSAPPSVHQFTSLYTLASTPVDPHSQPPPQWTPI</sequence>
<dbReference type="SUPFAM" id="SSF50494">
    <property type="entry name" value="Trypsin-like serine proteases"/>
    <property type="match status" value="1"/>
</dbReference>
<organism evidence="7 8">
    <name type="scientific">Salmo salar</name>
    <name type="common">Atlantic salmon</name>
    <dbReference type="NCBI Taxonomy" id="8030"/>
    <lineage>
        <taxon>Eukaryota</taxon>
        <taxon>Metazoa</taxon>
        <taxon>Chordata</taxon>
        <taxon>Craniata</taxon>
        <taxon>Vertebrata</taxon>
        <taxon>Euteleostomi</taxon>
        <taxon>Actinopterygii</taxon>
        <taxon>Neopterygii</taxon>
        <taxon>Teleostei</taxon>
        <taxon>Protacanthopterygii</taxon>
        <taxon>Salmoniformes</taxon>
        <taxon>Salmonidae</taxon>
        <taxon>Salmoninae</taxon>
        <taxon>Salmo</taxon>
    </lineage>
</organism>